<evidence type="ECO:0000256" key="1">
    <source>
        <dbReference type="PROSITE-ProRule" id="PRU00047"/>
    </source>
</evidence>
<dbReference type="SUPFAM" id="SSF57756">
    <property type="entry name" value="Retrovirus zinc finger-like domains"/>
    <property type="match status" value="1"/>
</dbReference>
<keyword evidence="1" id="KW-0479">Metal-binding</keyword>
<dbReference type="InterPro" id="IPR005162">
    <property type="entry name" value="Retrotrans_gag_dom"/>
</dbReference>
<dbReference type="InterPro" id="IPR001878">
    <property type="entry name" value="Znf_CCHC"/>
</dbReference>
<dbReference type="PANTHER" id="PTHR35046">
    <property type="entry name" value="ZINC KNUCKLE (CCHC-TYPE) FAMILY PROTEIN"/>
    <property type="match status" value="1"/>
</dbReference>
<organism evidence="4 6">
    <name type="scientific">Prunus avium</name>
    <name type="common">Cherry</name>
    <name type="synonym">Cerasus avium</name>
    <dbReference type="NCBI Taxonomy" id="42229"/>
    <lineage>
        <taxon>Eukaryota</taxon>
        <taxon>Viridiplantae</taxon>
        <taxon>Streptophyta</taxon>
        <taxon>Embryophyta</taxon>
        <taxon>Tracheophyta</taxon>
        <taxon>Spermatophyta</taxon>
        <taxon>Magnoliopsida</taxon>
        <taxon>eudicotyledons</taxon>
        <taxon>Gunneridae</taxon>
        <taxon>Pentapetalae</taxon>
        <taxon>rosids</taxon>
        <taxon>fabids</taxon>
        <taxon>Rosales</taxon>
        <taxon>Rosaceae</taxon>
        <taxon>Amygdaloideae</taxon>
        <taxon>Amygdaleae</taxon>
        <taxon>Prunus</taxon>
    </lineage>
</organism>
<proteinExistence type="predicted"/>
<keyword evidence="1" id="KW-0862">Zinc</keyword>
<dbReference type="InterPro" id="IPR036875">
    <property type="entry name" value="Znf_CCHC_sf"/>
</dbReference>
<name>A0A6P5RN09_PRUAV</name>
<sequence length="459" mass="51071">MAPQTVASLAEQCHEFQDKVSDDIAPIETQLSKLSSEQKEELVQVHKHLATTDLAINKLQDSVQMLINHFRAGKAEPSSTSAVLSSSSTPPPKSGLLPNPPVDQKLKAVPYGMPHTSTGLSLSTPEAQLDPLFSFGSMSTPHYTQHTACPPPVTTQAPTPPPVRHDQYTHLPCHFDNDAIRHIQPTALSHIKLTALTFDGRGDPTMFLDWVQAMEDYFAWFNLTDAHKLRIGKMALRGAARQYWNSMEEQLYQFGRPPVTLWNEMKLKLRKQYVPTFYLEQLFDQLWTISQGNSTVTEYHARFIKQKGRAGIREEPGITVSRFIHGLHNDIKHEVCRFDPHCLEDAYCHALEAETYFQPQHSGYSGQPATANQTLPTTGMQMGLTGFSGPSNPTAPPPNKGPAVSTNARIECFPCHAKGHIASRCPQRTLTINTPDSELCEIVEPLKCVYDPNINDCGP</sequence>
<evidence type="ECO:0000313" key="4">
    <source>
        <dbReference type="Proteomes" id="UP000515124"/>
    </source>
</evidence>
<protein>
    <submittedName>
        <fullName evidence="5 6">Uncharacterized protein LOC110748279</fullName>
    </submittedName>
</protein>
<dbReference type="PROSITE" id="PS50158">
    <property type="entry name" value="ZF_CCHC"/>
    <property type="match status" value="1"/>
</dbReference>
<evidence type="ECO:0000256" key="2">
    <source>
        <dbReference type="SAM" id="MobiDB-lite"/>
    </source>
</evidence>
<dbReference type="RefSeq" id="XP_021803970.1">
    <property type="nucleotide sequence ID" value="XM_021948278.1"/>
</dbReference>
<evidence type="ECO:0000259" key="3">
    <source>
        <dbReference type="PROSITE" id="PS50158"/>
    </source>
</evidence>
<evidence type="ECO:0000313" key="6">
    <source>
        <dbReference type="RefSeq" id="XP_021803977.1"/>
    </source>
</evidence>
<dbReference type="RefSeq" id="XP_021803977.1">
    <property type="nucleotide sequence ID" value="XM_021948285.1"/>
</dbReference>
<feature type="region of interest" description="Disordered" evidence="2">
    <location>
        <begin position="78"/>
        <end position="102"/>
    </location>
</feature>
<feature type="domain" description="CCHC-type" evidence="3">
    <location>
        <begin position="412"/>
        <end position="427"/>
    </location>
</feature>
<dbReference type="PANTHER" id="PTHR35046:SF9">
    <property type="entry name" value="RNA-DIRECTED DNA POLYMERASE"/>
    <property type="match status" value="1"/>
</dbReference>
<dbReference type="Proteomes" id="UP000515124">
    <property type="component" value="Unplaced"/>
</dbReference>
<dbReference type="AlphaFoldDB" id="A0A6P5RN09"/>
<keyword evidence="1" id="KW-0863">Zinc-finger</keyword>
<dbReference type="GeneID" id="110748279"/>
<accession>A0A6P5RN09</accession>
<evidence type="ECO:0000313" key="5">
    <source>
        <dbReference type="RefSeq" id="XP_021803970.1"/>
    </source>
</evidence>
<dbReference type="KEGG" id="pavi:110748279"/>
<feature type="compositionally biased region" description="Pro residues" evidence="2">
    <location>
        <begin position="89"/>
        <end position="101"/>
    </location>
</feature>
<dbReference type="GO" id="GO:0008270">
    <property type="term" value="F:zinc ion binding"/>
    <property type="evidence" value="ECO:0007669"/>
    <property type="project" value="UniProtKB-KW"/>
</dbReference>
<keyword evidence="4" id="KW-1185">Reference proteome</keyword>
<dbReference type="GO" id="GO:0003676">
    <property type="term" value="F:nucleic acid binding"/>
    <property type="evidence" value="ECO:0007669"/>
    <property type="project" value="InterPro"/>
</dbReference>
<dbReference type="Pfam" id="PF03732">
    <property type="entry name" value="Retrotrans_gag"/>
    <property type="match status" value="1"/>
</dbReference>
<feature type="compositionally biased region" description="Low complexity" evidence="2">
    <location>
        <begin position="78"/>
        <end position="88"/>
    </location>
</feature>
<reference evidence="5 6" key="1">
    <citation type="submission" date="2025-04" db="UniProtKB">
        <authorList>
            <consortium name="RefSeq"/>
        </authorList>
    </citation>
    <scope>IDENTIFICATION</scope>
</reference>
<gene>
    <name evidence="5 6" type="primary">LOC110748279</name>
</gene>